<evidence type="ECO:0008006" key="3">
    <source>
        <dbReference type="Google" id="ProtNLM"/>
    </source>
</evidence>
<organism evidence="1 2">
    <name type="scientific">Cellulomonas composti</name>
    <dbReference type="NCBI Taxonomy" id="266130"/>
    <lineage>
        <taxon>Bacteria</taxon>
        <taxon>Bacillati</taxon>
        <taxon>Actinomycetota</taxon>
        <taxon>Actinomycetes</taxon>
        <taxon>Micrococcales</taxon>
        <taxon>Cellulomonadaceae</taxon>
        <taxon>Cellulomonas</taxon>
    </lineage>
</organism>
<reference evidence="1 2" key="1">
    <citation type="submission" date="2019-07" db="EMBL/GenBank/DDBJ databases">
        <title>Whole genome shotgun sequence of Cellulomonas composti NBRC 100758.</title>
        <authorList>
            <person name="Hosoyama A."/>
            <person name="Uohara A."/>
            <person name="Ohji S."/>
            <person name="Ichikawa N."/>
        </authorList>
    </citation>
    <scope>NUCLEOTIDE SEQUENCE [LARGE SCALE GENOMIC DNA]</scope>
    <source>
        <strain evidence="1 2">NBRC 100758</strain>
    </source>
</reference>
<sequence>MTGMANTFGPIELVAFEFPDDRIPQDVKSELLALVASQQVRIIDLVVVRRPEVGEVEVIEVHELDDDLVITDVELSGSGLTGQEDIDEIADGLPPGTSALVMVIEHVWSMGLVGAVRDAGGFVLAAERIPAEVVEALLELASDEDTGA</sequence>
<name>A0A511JCS1_9CELL</name>
<evidence type="ECO:0000313" key="1">
    <source>
        <dbReference type="EMBL" id="GEL95736.1"/>
    </source>
</evidence>
<evidence type="ECO:0000313" key="2">
    <source>
        <dbReference type="Proteomes" id="UP000321720"/>
    </source>
</evidence>
<dbReference type="Pfam" id="PF19850">
    <property type="entry name" value="DUF6325"/>
    <property type="match status" value="1"/>
</dbReference>
<keyword evidence="2" id="KW-1185">Reference proteome</keyword>
<dbReference type="InterPro" id="IPR046288">
    <property type="entry name" value="DUF6325"/>
</dbReference>
<dbReference type="AlphaFoldDB" id="A0A511JCS1"/>
<gene>
    <name evidence="1" type="ORF">CCO02nite_23940</name>
</gene>
<protein>
    <recommendedName>
        <fullName evidence="3">DUF1269 domain-containing family protein</fullName>
    </recommendedName>
</protein>
<comment type="caution">
    <text evidence="1">The sequence shown here is derived from an EMBL/GenBank/DDBJ whole genome shotgun (WGS) entry which is preliminary data.</text>
</comment>
<dbReference type="EMBL" id="BJWG01000011">
    <property type="protein sequence ID" value="GEL95736.1"/>
    <property type="molecule type" value="Genomic_DNA"/>
</dbReference>
<accession>A0A511JCS1</accession>
<proteinExistence type="predicted"/>
<dbReference type="Proteomes" id="UP000321720">
    <property type="component" value="Unassembled WGS sequence"/>
</dbReference>